<dbReference type="CDD" id="cd07989">
    <property type="entry name" value="LPLAT_AGPAT-like"/>
    <property type="match status" value="1"/>
</dbReference>
<protein>
    <submittedName>
        <fullName evidence="4">1-acyl-sn-glycerol-3-phosphate acyltransferase</fullName>
    </submittedName>
</protein>
<organism evidence="4 5">
    <name type="scientific">Clostridium aciditolerans</name>
    <dbReference type="NCBI Taxonomy" id="339861"/>
    <lineage>
        <taxon>Bacteria</taxon>
        <taxon>Bacillati</taxon>
        <taxon>Bacillota</taxon>
        <taxon>Clostridia</taxon>
        <taxon>Eubacteriales</taxon>
        <taxon>Clostridiaceae</taxon>
        <taxon>Clostridium</taxon>
    </lineage>
</organism>
<evidence type="ECO:0000313" key="4">
    <source>
        <dbReference type="EMBL" id="MBI6873518.1"/>
    </source>
</evidence>
<name>A0A934HZB8_9CLOT</name>
<comment type="caution">
    <text evidence="4">The sequence shown here is derived from an EMBL/GenBank/DDBJ whole genome shotgun (WGS) entry which is preliminary data.</text>
</comment>
<keyword evidence="1" id="KW-0808">Transferase</keyword>
<evidence type="ECO:0000259" key="3">
    <source>
        <dbReference type="SMART" id="SM00563"/>
    </source>
</evidence>
<gene>
    <name evidence="4" type="ORF">I6U51_12480</name>
</gene>
<dbReference type="GO" id="GO:0003841">
    <property type="term" value="F:1-acylglycerol-3-phosphate O-acyltransferase activity"/>
    <property type="evidence" value="ECO:0007669"/>
    <property type="project" value="TreeGrafter"/>
</dbReference>
<feature type="domain" description="Phospholipid/glycerol acyltransferase" evidence="3">
    <location>
        <begin position="51"/>
        <end position="164"/>
    </location>
</feature>
<dbReference type="SUPFAM" id="SSF69593">
    <property type="entry name" value="Glycerol-3-phosphate (1)-acyltransferase"/>
    <property type="match status" value="1"/>
</dbReference>
<evidence type="ECO:0000256" key="1">
    <source>
        <dbReference type="ARBA" id="ARBA00022679"/>
    </source>
</evidence>
<dbReference type="InterPro" id="IPR002123">
    <property type="entry name" value="Plipid/glycerol_acylTrfase"/>
</dbReference>
<dbReference type="GO" id="GO:0006654">
    <property type="term" value="P:phosphatidic acid biosynthetic process"/>
    <property type="evidence" value="ECO:0007669"/>
    <property type="project" value="TreeGrafter"/>
</dbReference>
<proteinExistence type="predicted"/>
<keyword evidence="2 4" id="KW-0012">Acyltransferase</keyword>
<dbReference type="Gene3D" id="3.40.1130.10">
    <property type="entry name" value="Glycerol-3-phosphate (1)-acyltransferase"/>
    <property type="match status" value="1"/>
</dbReference>
<dbReference type="SMART" id="SM00563">
    <property type="entry name" value="PlsC"/>
    <property type="match status" value="1"/>
</dbReference>
<dbReference type="Proteomes" id="UP000622687">
    <property type="component" value="Unassembled WGS sequence"/>
</dbReference>
<dbReference type="RefSeq" id="WP_211142949.1">
    <property type="nucleotide sequence ID" value="NZ_JAEEGB010000014.1"/>
</dbReference>
<dbReference type="EMBL" id="JAEEGB010000014">
    <property type="protein sequence ID" value="MBI6873518.1"/>
    <property type="molecule type" value="Genomic_DNA"/>
</dbReference>
<accession>A0A934HZB8</accession>
<evidence type="ECO:0000313" key="5">
    <source>
        <dbReference type="Proteomes" id="UP000622687"/>
    </source>
</evidence>
<sequence>MISPGAARIIGYLPKDVVRFFSGKLIKKYLKTYADIEVKGMENLKDVKKPILFVCNHLSNSDGLVINNILRDQDITFVAGAKLSDNPLTSLGVYITKTITIKPNTPDKEAISGIVKTLKEGKNILIFPEGTRSRTGSMIKAKKGIILIQRLSKASVIPLGIYGSEKLLPINENDMGQEKFHHAKVTLSIGEEVQIPAKDREEDKREYEERAMKFLMKKIAELLPEQYRGEYK</sequence>
<dbReference type="PANTHER" id="PTHR10434:SF40">
    <property type="entry name" value="1-ACYL-SN-GLYCEROL-3-PHOSPHATE ACYLTRANSFERASE"/>
    <property type="match status" value="1"/>
</dbReference>
<dbReference type="Pfam" id="PF01553">
    <property type="entry name" value="Acyltransferase"/>
    <property type="match status" value="1"/>
</dbReference>
<evidence type="ECO:0000256" key="2">
    <source>
        <dbReference type="ARBA" id="ARBA00023315"/>
    </source>
</evidence>
<reference evidence="4" key="1">
    <citation type="submission" date="2020-12" db="EMBL/GenBank/DDBJ databases">
        <title>Clostridium thailandense sp. nov., a novel acetogenic bacterium isolated from peat land soil in Thailand.</title>
        <authorList>
            <person name="Chaikitkaew S."/>
            <person name="Birkeland N.K."/>
        </authorList>
    </citation>
    <scope>NUCLEOTIDE SEQUENCE</scope>
    <source>
        <strain evidence="4">DSM 17425</strain>
    </source>
</reference>
<keyword evidence="5" id="KW-1185">Reference proteome</keyword>
<dbReference type="AlphaFoldDB" id="A0A934HZB8"/>
<dbReference type="PANTHER" id="PTHR10434">
    <property type="entry name" value="1-ACYL-SN-GLYCEROL-3-PHOSPHATE ACYLTRANSFERASE"/>
    <property type="match status" value="1"/>
</dbReference>